<reference evidence="2" key="2">
    <citation type="submission" date="2020-11" db="EMBL/GenBank/DDBJ databases">
        <authorList>
            <person name="McCartney M.A."/>
            <person name="Auch B."/>
            <person name="Kono T."/>
            <person name="Mallez S."/>
            <person name="Becker A."/>
            <person name="Gohl D.M."/>
            <person name="Silverstein K.A.T."/>
            <person name="Koren S."/>
            <person name="Bechman K.B."/>
            <person name="Herman A."/>
            <person name="Abrahante J.E."/>
            <person name="Garbe J."/>
        </authorList>
    </citation>
    <scope>NUCLEOTIDE SEQUENCE</scope>
    <source>
        <strain evidence="2">Duluth1</strain>
        <tissue evidence="2">Whole animal</tissue>
    </source>
</reference>
<evidence type="ECO:0000313" key="3">
    <source>
        <dbReference type="Proteomes" id="UP000828390"/>
    </source>
</evidence>
<dbReference type="EMBL" id="JAIWYP010000014">
    <property type="protein sequence ID" value="KAH3708390.1"/>
    <property type="molecule type" value="Genomic_DNA"/>
</dbReference>
<reference evidence="2" key="1">
    <citation type="journal article" date="2019" name="bioRxiv">
        <title>The Genome of the Zebra Mussel, Dreissena polymorpha: A Resource for Invasive Species Research.</title>
        <authorList>
            <person name="McCartney M.A."/>
            <person name="Auch B."/>
            <person name="Kono T."/>
            <person name="Mallez S."/>
            <person name="Zhang Y."/>
            <person name="Obille A."/>
            <person name="Becker A."/>
            <person name="Abrahante J.E."/>
            <person name="Garbe J."/>
            <person name="Badalamenti J.P."/>
            <person name="Herman A."/>
            <person name="Mangelson H."/>
            <person name="Liachko I."/>
            <person name="Sullivan S."/>
            <person name="Sone E.D."/>
            <person name="Koren S."/>
            <person name="Silverstein K.A.T."/>
            <person name="Beckman K.B."/>
            <person name="Gohl D.M."/>
        </authorList>
    </citation>
    <scope>NUCLEOTIDE SEQUENCE</scope>
    <source>
        <strain evidence="2">Duluth1</strain>
        <tissue evidence="2">Whole animal</tissue>
    </source>
</reference>
<name>A0A9D3YVZ8_DREPO</name>
<gene>
    <name evidence="2" type="ORF">DPMN_067839</name>
</gene>
<feature type="compositionally biased region" description="Low complexity" evidence="1">
    <location>
        <begin position="68"/>
        <end position="80"/>
    </location>
</feature>
<sequence length="101" mass="11861">MDSSCKVDKRVCDQLPREIQERRKKLIPYMLQTCREDKRSSVIYDRLLINNHSYTADNPPPGSVPEMSPRQPRNPSQNQRRPQRDEPTTAPGNRSFRSHRT</sequence>
<dbReference type="Proteomes" id="UP000828390">
    <property type="component" value="Unassembled WGS sequence"/>
</dbReference>
<accession>A0A9D3YVZ8</accession>
<keyword evidence="3" id="KW-1185">Reference proteome</keyword>
<dbReference type="AlphaFoldDB" id="A0A9D3YVZ8"/>
<evidence type="ECO:0000313" key="2">
    <source>
        <dbReference type="EMBL" id="KAH3708390.1"/>
    </source>
</evidence>
<organism evidence="2 3">
    <name type="scientific">Dreissena polymorpha</name>
    <name type="common">Zebra mussel</name>
    <name type="synonym">Mytilus polymorpha</name>
    <dbReference type="NCBI Taxonomy" id="45954"/>
    <lineage>
        <taxon>Eukaryota</taxon>
        <taxon>Metazoa</taxon>
        <taxon>Spiralia</taxon>
        <taxon>Lophotrochozoa</taxon>
        <taxon>Mollusca</taxon>
        <taxon>Bivalvia</taxon>
        <taxon>Autobranchia</taxon>
        <taxon>Heteroconchia</taxon>
        <taxon>Euheterodonta</taxon>
        <taxon>Imparidentia</taxon>
        <taxon>Neoheterodontei</taxon>
        <taxon>Myida</taxon>
        <taxon>Dreissenoidea</taxon>
        <taxon>Dreissenidae</taxon>
        <taxon>Dreissena</taxon>
    </lineage>
</organism>
<feature type="region of interest" description="Disordered" evidence="1">
    <location>
        <begin position="51"/>
        <end position="101"/>
    </location>
</feature>
<proteinExistence type="predicted"/>
<evidence type="ECO:0000256" key="1">
    <source>
        <dbReference type="SAM" id="MobiDB-lite"/>
    </source>
</evidence>
<protein>
    <submittedName>
        <fullName evidence="2">Uncharacterized protein</fullName>
    </submittedName>
</protein>
<comment type="caution">
    <text evidence="2">The sequence shown here is derived from an EMBL/GenBank/DDBJ whole genome shotgun (WGS) entry which is preliminary data.</text>
</comment>